<dbReference type="Proteomes" id="UP000254069">
    <property type="component" value="Unassembled WGS sequence"/>
</dbReference>
<dbReference type="Gene3D" id="3.40.50.150">
    <property type="entry name" value="Vaccinia Virus protein VP39"/>
    <property type="match status" value="1"/>
</dbReference>
<feature type="binding site" evidence="2">
    <location>
        <position position="184"/>
    </location>
    <ligand>
        <name>S-adenosyl-L-methionine</name>
        <dbReference type="ChEBI" id="CHEBI:59789"/>
    </ligand>
</feature>
<dbReference type="Pfam" id="PF21302">
    <property type="entry name" value="Zn_ribbon_RlmA"/>
    <property type="match status" value="1"/>
</dbReference>
<feature type="binding site" evidence="1">
    <location>
        <position position="26"/>
    </location>
    <ligand>
        <name>Zn(2+)</name>
        <dbReference type="ChEBI" id="CHEBI:29105"/>
    </ligand>
</feature>
<dbReference type="AlphaFoldDB" id="A0A380AJE3"/>
<gene>
    <name evidence="4" type="primary">rlmA_1</name>
    <name evidence="4" type="ORF">NCTC10738_02857</name>
</gene>
<feature type="domain" description="23S rRNA (guanine(745)-N(1))-methyltransferase N-terminal" evidence="3">
    <location>
        <begin position="6"/>
        <end position="39"/>
    </location>
</feature>
<keyword evidence="4" id="KW-0489">Methyltransferase</keyword>
<evidence type="ECO:0000313" key="5">
    <source>
        <dbReference type="Proteomes" id="UP000254069"/>
    </source>
</evidence>
<evidence type="ECO:0000256" key="2">
    <source>
        <dbReference type="PIRSR" id="PIRSR018249-2"/>
    </source>
</evidence>
<keyword evidence="2" id="KW-0949">S-adenosyl-L-methionine</keyword>
<dbReference type="SUPFAM" id="SSF53335">
    <property type="entry name" value="S-adenosyl-L-methionine-dependent methyltransferases"/>
    <property type="match status" value="1"/>
</dbReference>
<keyword evidence="1" id="KW-0479">Metal-binding</keyword>
<feature type="binding site" evidence="1">
    <location>
        <position position="30"/>
    </location>
    <ligand>
        <name>Zn(2+)</name>
        <dbReference type="ChEBI" id="CHEBI:29105"/>
    </ligand>
</feature>
<dbReference type="GO" id="GO:0046872">
    <property type="term" value="F:metal ion binding"/>
    <property type="evidence" value="ECO:0007669"/>
    <property type="project" value="UniProtKB-KW"/>
</dbReference>
<evidence type="ECO:0000256" key="1">
    <source>
        <dbReference type="PIRSR" id="PIRSR018249-1"/>
    </source>
</evidence>
<dbReference type="EMBL" id="UGYO01000001">
    <property type="protein sequence ID" value="SUI81338.1"/>
    <property type="molecule type" value="Genomic_DNA"/>
</dbReference>
<dbReference type="PANTHER" id="PTHR43460:SF1">
    <property type="entry name" value="METHYLTRANSFERASE TYPE 11 DOMAIN-CONTAINING PROTEIN"/>
    <property type="match status" value="1"/>
</dbReference>
<dbReference type="InterPro" id="IPR029063">
    <property type="entry name" value="SAM-dependent_MTases_sf"/>
</dbReference>
<organism evidence="4 5">
    <name type="scientific">Shewanella algae</name>
    <dbReference type="NCBI Taxonomy" id="38313"/>
    <lineage>
        <taxon>Bacteria</taxon>
        <taxon>Pseudomonadati</taxon>
        <taxon>Pseudomonadota</taxon>
        <taxon>Gammaproteobacteria</taxon>
        <taxon>Alteromonadales</taxon>
        <taxon>Shewanellaceae</taxon>
        <taxon>Shewanella</taxon>
    </lineage>
</organism>
<dbReference type="InterPro" id="IPR048647">
    <property type="entry name" value="RlmA_N"/>
</dbReference>
<feature type="binding site" evidence="1">
    <location>
        <position position="11"/>
    </location>
    <ligand>
        <name>Zn(2+)</name>
        <dbReference type="ChEBI" id="CHEBI:29105"/>
    </ligand>
</feature>
<keyword evidence="4" id="KW-0808">Transferase</keyword>
<keyword evidence="1" id="KW-0862">Zinc</keyword>
<name>A0A380AJE3_9GAMM</name>
<protein>
    <submittedName>
        <fullName evidence="4">Ribosomal RNA large subunit methyltransferase A</fullName>
        <ecNumber evidence="4">2.1.1.187</ecNumber>
    </submittedName>
</protein>
<dbReference type="RefSeq" id="WP_115389934.1">
    <property type="nucleotide sequence ID" value="NZ_JADZHC010000061.1"/>
</dbReference>
<dbReference type="InterPro" id="IPR052939">
    <property type="entry name" value="23S_rRNA_MeTrnsfrase_RlmA"/>
</dbReference>
<keyword evidence="5" id="KW-1185">Reference proteome</keyword>
<dbReference type="GO" id="GO:0052911">
    <property type="term" value="F:23S rRNA (guanine(745)-N(1))-methyltransferase activity"/>
    <property type="evidence" value="ECO:0007669"/>
    <property type="project" value="UniProtKB-EC"/>
</dbReference>
<proteinExistence type="predicted"/>
<accession>A0A380AJE3</accession>
<sequence>MNSVQFQCPVCQSELKQHQASRGFYCANKHHFDRQEDGYWLLAKPKSAAVHALSRQALRARRFLLQSELMAPLHQALNLKLARLAENCEAVLDPNAGDGALQQMLQLPDQLQRLLICDAQNAAFAAAKALPTAQVFLSVAKRLPFEDAQFSLVTLLDGQLKGKEIPRVMKPGAHLVMLAPGPRHLWQLREQLNADLKQREFSISLPAELTVLETDSLSFSLDVNGEQALTLLETTPYAWRASEKQKRALATRAVKGLELDYRVLVIKRN</sequence>
<evidence type="ECO:0000259" key="3">
    <source>
        <dbReference type="Pfam" id="PF21302"/>
    </source>
</evidence>
<dbReference type="PIRSF" id="PIRSF018249">
    <property type="entry name" value="MyrA_prd"/>
    <property type="match status" value="1"/>
</dbReference>
<dbReference type="EC" id="2.1.1.187" evidence="4"/>
<evidence type="ECO:0000313" key="4">
    <source>
        <dbReference type="EMBL" id="SUI81338.1"/>
    </source>
</evidence>
<dbReference type="InterPro" id="IPR016718">
    <property type="entry name" value="rRNA_m1G-MeTrfase_A_prd"/>
</dbReference>
<reference evidence="4 5" key="1">
    <citation type="submission" date="2018-06" db="EMBL/GenBank/DDBJ databases">
        <authorList>
            <consortium name="Pathogen Informatics"/>
            <person name="Doyle S."/>
        </authorList>
    </citation>
    <scope>NUCLEOTIDE SEQUENCE [LARGE SCALE GENOMIC DNA]</scope>
    <source>
        <strain evidence="4 5">NCTC10738</strain>
    </source>
</reference>
<dbReference type="PANTHER" id="PTHR43460">
    <property type="entry name" value="METHYLTRANSFERASE"/>
    <property type="match status" value="1"/>
</dbReference>
<feature type="binding site" evidence="1">
    <location>
        <position position="8"/>
    </location>
    <ligand>
        <name>Zn(2+)</name>
        <dbReference type="ChEBI" id="CHEBI:29105"/>
    </ligand>
</feature>